<name>A0A540WZU7_9BACT</name>
<gene>
    <name evidence="1" type="ORF">FJV41_18365</name>
</gene>
<evidence type="ECO:0000313" key="2">
    <source>
        <dbReference type="Proteomes" id="UP000315369"/>
    </source>
</evidence>
<evidence type="ECO:0008006" key="3">
    <source>
        <dbReference type="Google" id="ProtNLM"/>
    </source>
</evidence>
<dbReference type="EMBL" id="VIFM01000067">
    <property type="protein sequence ID" value="TQF14512.1"/>
    <property type="molecule type" value="Genomic_DNA"/>
</dbReference>
<dbReference type="AlphaFoldDB" id="A0A540WZU7"/>
<keyword evidence="2" id="KW-1185">Reference proteome</keyword>
<dbReference type="OrthoDB" id="5460392at2"/>
<evidence type="ECO:0000313" key="1">
    <source>
        <dbReference type="EMBL" id="TQF14512.1"/>
    </source>
</evidence>
<protein>
    <recommendedName>
        <fullName evidence="3">Integrase catalytic domain-containing protein</fullName>
    </recommendedName>
</protein>
<comment type="caution">
    <text evidence="1">The sequence shown here is derived from an EMBL/GenBank/DDBJ whole genome shotgun (WGS) entry which is preliminary data.</text>
</comment>
<reference evidence="1 2" key="1">
    <citation type="submission" date="2019-06" db="EMBL/GenBank/DDBJ databases">
        <authorList>
            <person name="Livingstone P."/>
            <person name="Whitworth D."/>
        </authorList>
    </citation>
    <scope>NUCLEOTIDE SEQUENCE [LARGE SCALE GENOMIC DNA]</scope>
    <source>
        <strain evidence="1 2">AM401</strain>
    </source>
</reference>
<organism evidence="1 2">
    <name type="scientific">Myxococcus llanfairpwllgwyngyllgogerychwyrndrobwllllantysiliogogogochensis</name>
    <dbReference type="NCBI Taxonomy" id="2590453"/>
    <lineage>
        <taxon>Bacteria</taxon>
        <taxon>Pseudomonadati</taxon>
        <taxon>Myxococcota</taxon>
        <taxon>Myxococcia</taxon>
        <taxon>Myxococcales</taxon>
        <taxon>Cystobacterineae</taxon>
        <taxon>Myxococcaceae</taxon>
        <taxon>Myxococcus</taxon>
    </lineage>
</organism>
<proteinExistence type="predicted"/>
<accession>A0A540WZU7</accession>
<dbReference type="Proteomes" id="UP000315369">
    <property type="component" value="Unassembled WGS sequence"/>
</dbReference>
<sequence>MRTLKERLLWVRIFSPVEYLRTALLEWAHRYNEHRLLERHNFLSPSQARRALPQLKQAA</sequence>